<dbReference type="Proteomes" id="UP000011715">
    <property type="component" value="Unassembled WGS sequence"/>
</dbReference>
<dbReference type="VEuPathDB" id="FungiDB:MAPG_02876"/>
<gene>
    <name evidence="1" type="ORF">MAPG_02876</name>
</gene>
<proteinExistence type="predicted"/>
<reference evidence="2" key="5">
    <citation type="submission" date="2015-06" db="UniProtKB">
        <authorList>
            <consortium name="EnsemblFungi"/>
        </authorList>
    </citation>
    <scope>IDENTIFICATION</scope>
    <source>
        <strain evidence="2">ATCC 64411</strain>
    </source>
</reference>
<dbReference type="EnsemblFungi" id="MAPG_02876T0">
    <property type="protein sequence ID" value="MAPG_02876T0"/>
    <property type="gene ID" value="MAPG_02876"/>
</dbReference>
<reference evidence="2" key="4">
    <citation type="journal article" date="2015" name="G3 (Bethesda)">
        <title>Genome sequences of three phytopathogenic species of the Magnaporthaceae family of fungi.</title>
        <authorList>
            <person name="Okagaki L.H."/>
            <person name="Nunes C.C."/>
            <person name="Sailsbery J."/>
            <person name="Clay B."/>
            <person name="Brown D."/>
            <person name="John T."/>
            <person name="Oh Y."/>
            <person name="Young N."/>
            <person name="Fitzgerald M."/>
            <person name="Haas B.J."/>
            <person name="Zeng Q."/>
            <person name="Young S."/>
            <person name="Adiconis X."/>
            <person name="Fan L."/>
            <person name="Levin J.Z."/>
            <person name="Mitchell T.K."/>
            <person name="Okubara P.A."/>
            <person name="Farman M.L."/>
            <person name="Kohn L.M."/>
            <person name="Birren B."/>
            <person name="Ma L.-J."/>
            <person name="Dean R.A."/>
        </authorList>
    </citation>
    <scope>NUCLEOTIDE SEQUENCE</scope>
    <source>
        <strain evidence="2">ATCC 64411 / 73-15</strain>
    </source>
</reference>
<dbReference type="EMBL" id="ADBL01000699">
    <property type="status" value="NOT_ANNOTATED_CDS"/>
    <property type="molecule type" value="Genomic_DNA"/>
</dbReference>
<evidence type="ECO:0000313" key="3">
    <source>
        <dbReference type="Proteomes" id="UP000011715"/>
    </source>
</evidence>
<reference evidence="3" key="1">
    <citation type="submission" date="2010-05" db="EMBL/GenBank/DDBJ databases">
        <title>The genome sequence of Magnaporthe poae strain ATCC 64411.</title>
        <authorList>
            <person name="Ma L.-J."/>
            <person name="Dead R."/>
            <person name="Young S."/>
            <person name="Zeng Q."/>
            <person name="Koehrsen M."/>
            <person name="Alvarado L."/>
            <person name="Berlin A."/>
            <person name="Chapman S.B."/>
            <person name="Chen Z."/>
            <person name="Freedman E."/>
            <person name="Gellesch M."/>
            <person name="Goldberg J."/>
            <person name="Griggs A."/>
            <person name="Gujja S."/>
            <person name="Heilman E.R."/>
            <person name="Heiman D."/>
            <person name="Hepburn T."/>
            <person name="Howarth C."/>
            <person name="Jen D."/>
            <person name="Larson L."/>
            <person name="Mehta T."/>
            <person name="Neiman D."/>
            <person name="Pearson M."/>
            <person name="Roberts A."/>
            <person name="Saif S."/>
            <person name="Shea T."/>
            <person name="Shenoy N."/>
            <person name="Sisk P."/>
            <person name="Stolte C."/>
            <person name="Sykes S."/>
            <person name="Walk T."/>
            <person name="White J."/>
            <person name="Yandava C."/>
            <person name="Haas B."/>
            <person name="Nusbaum C."/>
            <person name="Birren B."/>
        </authorList>
    </citation>
    <scope>NUCLEOTIDE SEQUENCE [LARGE SCALE GENOMIC DNA]</scope>
    <source>
        <strain evidence="3">ATCC 64411 / 73-15</strain>
    </source>
</reference>
<protein>
    <submittedName>
        <fullName evidence="1 2">Uncharacterized protein</fullName>
    </submittedName>
</protein>
<evidence type="ECO:0000313" key="1">
    <source>
        <dbReference type="EMBL" id="KLU83826.1"/>
    </source>
</evidence>
<dbReference type="AlphaFoldDB" id="A0A0C4DSJ4"/>
<reference evidence="1" key="3">
    <citation type="submission" date="2011-03" db="EMBL/GenBank/DDBJ databases">
        <title>Annotation of Magnaporthe poae ATCC 64411.</title>
        <authorList>
            <person name="Ma L.-J."/>
            <person name="Dead R."/>
            <person name="Young S.K."/>
            <person name="Zeng Q."/>
            <person name="Gargeya S."/>
            <person name="Fitzgerald M."/>
            <person name="Haas B."/>
            <person name="Abouelleil A."/>
            <person name="Alvarado L."/>
            <person name="Arachchi H.M."/>
            <person name="Berlin A."/>
            <person name="Brown A."/>
            <person name="Chapman S.B."/>
            <person name="Chen Z."/>
            <person name="Dunbar C."/>
            <person name="Freedman E."/>
            <person name="Gearin G."/>
            <person name="Gellesch M."/>
            <person name="Goldberg J."/>
            <person name="Griggs A."/>
            <person name="Gujja S."/>
            <person name="Heiman D."/>
            <person name="Howarth C."/>
            <person name="Larson L."/>
            <person name="Lui A."/>
            <person name="MacDonald P.J.P."/>
            <person name="Mehta T."/>
            <person name="Montmayeur A."/>
            <person name="Murphy C."/>
            <person name="Neiman D."/>
            <person name="Pearson M."/>
            <person name="Priest M."/>
            <person name="Roberts A."/>
            <person name="Saif S."/>
            <person name="Shea T."/>
            <person name="Shenoy N."/>
            <person name="Sisk P."/>
            <person name="Stolte C."/>
            <person name="Sykes S."/>
            <person name="Yandava C."/>
            <person name="Wortman J."/>
            <person name="Nusbaum C."/>
            <person name="Birren B."/>
        </authorList>
    </citation>
    <scope>NUCLEOTIDE SEQUENCE</scope>
    <source>
        <strain evidence="1">ATCC 64411</strain>
    </source>
</reference>
<evidence type="ECO:0000313" key="2">
    <source>
        <dbReference type="EnsemblFungi" id="MAPG_02876T0"/>
    </source>
</evidence>
<reference evidence="1" key="2">
    <citation type="submission" date="2010-05" db="EMBL/GenBank/DDBJ databases">
        <title>The Genome Sequence of Magnaporthe poae strain ATCC 64411.</title>
        <authorList>
            <consortium name="The Broad Institute Genome Sequencing Platform"/>
            <consortium name="Broad Institute Genome Sequencing Center for Infectious Disease"/>
            <person name="Ma L.-J."/>
            <person name="Dead R."/>
            <person name="Young S."/>
            <person name="Zeng Q."/>
            <person name="Koehrsen M."/>
            <person name="Alvarado L."/>
            <person name="Berlin A."/>
            <person name="Chapman S.B."/>
            <person name="Chen Z."/>
            <person name="Freedman E."/>
            <person name="Gellesch M."/>
            <person name="Goldberg J."/>
            <person name="Griggs A."/>
            <person name="Gujja S."/>
            <person name="Heilman E.R."/>
            <person name="Heiman D."/>
            <person name="Hepburn T."/>
            <person name="Howarth C."/>
            <person name="Jen D."/>
            <person name="Larson L."/>
            <person name="Mehta T."/>
            <person name="Neiman D."/>
            <person name="Pearson M."/>
            <person name="Roberts A."/>
            <person name="Saif S."/>
            <person name="Shea T."/>
            <person name="Shenoy N."/>
            <person name="Sisk P."/>
            <person name="Stolte C."/>
            <person name="Sykes S."/>
            <person name="Walk T."/>
            <person name="White J."/>
            <person name="Yandava C."/>
            <person name="Haas B."/>
            <person name="Nusbaum C."/>
            <person name="Birren B."/>
        </authorList>
    </citation>
    <scope>NUCLEOTIDE SEQUENCE</scope>
    <source>
        <strain evidence="1">ATCC 64411</strain>
    </source>
</reference>
<sequence length="137" mass="15341">MSRLICGGRPSDFADLFHGPRSPSQWHRPLAIPYFVIPTEGTASPMNGPTYLHLHMHGAPRPVLVQTAVEFVRKVLLNAEHLRVRPDSDKTASLTARIPTSWTKTIRAVYIALAPLRRPTAKDLKYRPPSYHSGNPQ</sequence>
<organism evidence="2 3">
    <name type="scientific">Magnaporthiopsis poae (strain ATCC 64411 / 73-15)</name>
    <name type="common">Kentucky bluegrass fungus</name>
    <name type="synonym">Magnaporthe poae</name>
    <dbReference type="NCBI Taxonomy" id="644358"/>
    <lineage>
        <taxon>Eukaryota</taxon>
        <taxon>Fungi</taxon>
        <taxon>Dikarya</taxon>
        <taxon>Ascomycota</taxon>
        <taxon>Pezizomycotina</taxon>
        <taxon>Sordariomycetes</taxon>
        <taxon>Sordariomycetidae</taxon>
        <taxon>Magnaporthales</taxon>
        <taxon>Magnaporthaceae</taxon>
        <taxon>Magnaporthiopsis</taxon>
    </lineage>
</organism>
<dbReference type="EMBL" id="GL876967">
    <property type="protein sequence ID" value="KLU83826.1"/>
    <property type="molecule type" value="Genomic_DNA"/>
</dbReference>
<accession>A0A0C4DSJ4</accession>
<keyword evidence="3" id="KW-1185">Reference proteome</keyword>
<name>A0A0C4DSJ4_MAGP6</name>